<keyword evidence="2" id="KW-0328">Glycosyltransferase</keyword>
<name>A0A2K3M7K0_TRIPR</name>
<dbReference type="EMBL" id="ASHM01052076">
    <property type="protein sequence ID" value="PNX86764.1"/>
    <property type="molecule type" value="Genomic_DNA"/>
</dbReference>
<evidence type="ECO:0000256" key="2">
    <source>
        <dbReference type="ARBA" id="ARBA00022676"/>
    </source>
</evidence>
<sequence>VLEWFHSHPSPPNYIISDMFCGWTQNLASELNIRRLVFSPSGAFAFSTMCFLWKNLPIRENPVDENEVVLYHDIPNSPKYPWWQVSPLFRSYVSGDTDSEKLRDLFLCNSQSWGLIVNTFDQFEKPYLDYLKTELGHDRVWAVGSLLPVDDSSTMALQRGGSSSVSVNDVVSWLDQRQYKTVVYVCFGSLTILTKDQTDAIASGLFKSGVHFIWSIKEGVKTKNENEEDLDFENAVCGRGLVIRGWVPQVLILRHKAVGAFLTHCGWNSVLESVVAGVPCLAWPMTADQFVDATLLVDELKVAKKVCEGGQSVPDSDELARVLAESVGGNGEEMSRALKLKQAAVDAVREGGSSDKDLRCLIDQLVLSL</sequence>
<evidence type="ECO:0000313" key="5">
    <source>
        <dbReference type="Proteomes" id="UP000236291"/>
    </source>
</evidence>
<dbReference type="Gene3D" id="3.40.50.2000">
    <property type="entry name" value="Glycogen Phosphorylase B"/>
    <property type="match status" value="2"/>
</dbReference>
<dbReference type="AlphaFoldDB" id="A0A2K3M7K0"/>
<dbReference type="Proteomes" id="UP000236291">
    <property type="component" value="Unassembled WGS sequence"/>
</dbReference>
<dbReference type="Pfam" id="PF00201">
    <property type="entry name" value="UDPGT"/>
    <property type="match status" value="1"/>
</dbReference>
<comment type="caution">
    <text evidence="4">The sequence shown here is derived from an EMBL/GenBank/DDBJ whole genome shotgun (WGS) entry which is preliminary data.</text>
</comment>
<dbReference type="GO" id="GO:0035251">
    <property type="term" value="F:UDP-glucosyltransferase activity"/>
    <property type="evidence" value="ECO:0007669"/>
    <property type="project" value="TreeGrafter"/>
</dbReference>
<organism evidence="4 5">
    <name type="scientific">Trifolium pratense</name>
    <name type="common">Red clover</name>
    <dbReference type="NCBI Taxonomy" id="57577"/>
    <lineage>
        <taxon>Eukaryota</taxon>
        <taxon>Viridiplantae</taxon>
        <taxon>Streptophyta</taxon>
        <taxon>Embryophyta</taxon>
        <taxon>Tracheophyta</taxon>
        <taxon>Spermatophyta</taxon>
        <taxon>Magnoliopsida</taxon>
        <taxon>eudicotyledons</taxon>
        <taxon>Gunneridae</taxon>
        <taxon>Pentapetalae</taxon>
        <taxon>rosids</taxon>
        <taxon>fabids</taxon>
        <taxon>Fabales</taxon>
        <taxon>Fabaceae</taxon>
        <taxon>Papilionoideae</taxon>
        <taxon>50 kb inversion clade</taxon>
        <taxon>NPAAA clade</taxon>
        <taxon>Hologalegina</taxon>
        <taxon>IRL clade</taxon>
        <taxon>Trifolieae</taxon>
        <taxon>Trifolium</taxon>
    </lineage>
</organism>
<feature type="non-terminal residue" evidence="4">
    <location>
        <position position="1"/>
    </location>
</feature>
<evidence type="ECO:0000256" key="3">
    <source>
        <dbReference type="ARBA" id="ARBA00022679"/>
    </source>
</evidence>
<accession>A0A2K3M7K0</accession>
<dbReference type="PANTHER" id="PTHR48047">
    <property type="entry name" value="GLYCOSYLTRANSFERASE"/>
    <property type="match status" value="1"/>
</dbReference>
<keyword evidence="3 4" id="KW-0808">Transferase</keyword>
<dbReference type="FunFam" id="3.40.50.2000:FF:000060">
    <property type="entry name" value="Glycosyltransferase"/>
    <property type="match status" value="1"/>
</dbReference>
<gene>
    <name evidence="4" type="ORF">L195_g042846</name>
</gene>
<dbReference type="ExpressionAtlas" id="A0A2K3M7K0">
    <property type="expression patterns" value="baseline"/>
</dbReference>
<dbReference type="SUPFAM" id="SSF53756">
    <property type="entry name" value="UDP-Glycosyltransferase/glycogen phosphorylase"/>
    <property type="match status" value="1"/>
</dbReference>
<evidence type="ECO:0000256" key="1">
    <source>
        <dbReference type="ARBA" id="ARBA00009995"/>
    </source>
</evidence>
<proteinExistence type="inferred from homology"/>
<protein>
    <submittedName>
        <fullName evidence="4">UDP-glycosyltransferase 89B1-like protein</fullName>
    </submittedName>
</protein>
<dbReference type="CDD" id="cd03784">
    <property type="entry name" value="GT1_Gtf-like"/>
    <property type="match status" value="1"/>
</dbReference>
<dbReference type="PANTHER" id="PTHR48047:SF8">
    <property type="entry name" value="FLAVONOL 3-O-GLUCOSYLTRANSFERASE UGT89B1"/>
    <property type="match status" value="1"/>
</dbReference>
<comment type="similarity">
    <text evidence="1">Belongs to the UDP-glycosyltransferase family.</text>
</comment>
<reference evidence="4 5" key="1">
    <citation type="journal article" date="2014" name="Am. J. Bot.">
        <title>Genome assembly and annotation for red clover (Trifolium pratense; Fabaceae).</title>
        <authorList>
            <person name="Istvanek J."/>
            <person name="Jaros M."/>
            <person name="Krenek A."/>
            <person name="Repkova J."/>
        </authorList>
    </citation>
    <scope>NUCLEOTIDE SEQUENCE [LARGE SCALE GENOMIC DNA]</scope>
    <source>
        <strain evidence="5">cv. Tatra</strain>
        <tissue evidence="4">Young leaves</tissue>
    </source>
</reference>
<evidence type="ECO:0000313" key="4">
    <source>
        <dbReference type="EMBL" id="PNX86764.1"/>
    </source>
</evidence>
<dbReference type="InterPro" id="IPR002213">
    <property type="entry name" value="UDP_glucos_trans"/>
</dbReference>
<reference evidence="4 5" key="2">
    <citation type="journal article" date="2017" name="Front. Plant Sci.">
        <title>Gene Classification and Mining of Molecular Markers Useful in Red Clover (Trifolium pratense) Breeding.</title>
        <authorList>
            <person name="Istvanek J."/>
            <person name="Dluhosova J."/>
            <person name="Dluhos P."/>
            <person name="Patkova L."/>
            <person name="Nedelnik J."/>
            <person name="Repkova J."/>
        </authorList>
    </citation>
    <scope>NUCLEOTIDE SEQUENCE [LARGE SCALE GENOMIC DNA]</scope>
    <source>
        <strain evidence="5">cv. Tatra</strain>
        <tissue evidence="4">Young leaves</tissue>
    </source>
</reference>